<dbReference type="EMBL" id="JAJEWP010000001">
    <property type="protein sequence ID" value="MCC2615727.1"/>
    <property type="molecule type" value="Genomic_DNA"/>
</dbReference>
<evidence type="ECO:0000313" key="5">
    <source>
        <dbReference type="EMBL" id="MCC2615727.1"/>
    </source>
</evidence>
<name>A0ABS8G562_9ALTE</name>
<dbReference type="PANTHER" id="PTHR11364:SF27">
    <property type="entry name" value="SULFURTRANSFERASE"/>
    <property type="match status" value="1"/>
</dbReference>
<dbReference type="InterPro" id="IPR001763">
    <property type="entry name" value="Rhodanese-like_dom"/>
</dbReference>
<keyword evidence="1 3" id="KW-0808">Transferase</keyword>
<evidence type="ECO:0000259" key="4">
    <source>
        <dbReference type="PROSITE" id="PS50206"/>
    </source>
</evidence>
<keyword evidence="2" id="KW-0677">Repeat</keyword>
<sequence>MMSPLLSLQDANAQLQQGAIYPIWTRMADISTGQLPPLPAYRIGHAPVMDFEKTFADPDSELPHTLPTYQRFYHHLKQLELPANVPLLVYDYQGMRFAPRAWWMFCSMGYQIRLLNGDFNAWFDAGLPVTPLDDSTTVKQDQPSVAPCWALPDTKRLPQYWADKHDVLIALDDPNIVIIDARSQARYLAQVPEPRPGMQRGHIPGALNIPFDSLLNSHGMADKKVLEARFASLGIGQDQALIVYCGSGVTACVVALAARVCGFSRVRVYDGSWSEWGKEGSGLPISR</sequence>
<protein>
    <recommendedName>
        <fullName evidence="3">Sulfurtransferase</fullName>
    </recommendedName>
</protein>
<proteinExistence type="predicted"/>
<evidence type="ECO:0000256" key="3">
    <source>
        <dbReference type="RuleBase" id="RU000507"/>
    </source>
</evidence>
<dbReference type="Pfam" id="PF00581">
    <property type="entry name" value="Rhodanese"/>
    <property type="match status" value="2"/>
</dbReference>
<evidence type="ECO:0000256" key="1">
    <source>
        <dbReference type="ARBA" id="ARBA00022679"/>
    </source>
</evidence>
<dbReference type="PROSITE" id="PS50206">
    <property type="entry name" value="RHODANESE_3"/>
    <property type="match status" value="2"/>
</dbReference>
<dbReference type="InterPro" id="IPR045078">
    <property type="entry name" value="TST/MPST-like"/>
</dbReference>
<dbReference type="Proteomes" id="UP001520878">
    <property type="component" value="Unassembled WGS sequence"/>
</dbReference>
<dbReference type="InterPro" id="IPR001307">
    <property type="entry name" value="Thiosulphate_STrfase_CS"/>
</dbReference>
<reference evidence="5 6" key="1">
    <citation type="submission" date="2021-10" db="EMBL/GenBank/DDBJ databases">
        <title>Draft genome of Aestuariibacter halophilus JC2043.</title>
        <authorList>
            <person name="Emsley S.A."/>
            <person name="Pfannmuller K.M."/>
            <person name="Ushijima B."/>
            <person name="Saw J.H."/>
            <person name="Videau P."/>
        </authorList>
    </citation>
    <scope>NUCLEOTIDE SEQUENCE [LARGE SCALE GENOMIC DNA]</scope>
    <source>
        <strain evidence="5 6">JC2043</strain>
    </source>
</reference>
<dbReference type="PROSITE" id="PS00683">
    <property type="entry name" value="RHODANESE_2"/>
    <property type="match status" value="1"/>
</dbReference>
<feature type="domain" description="Rhodanese" evidence="4">
    <location>
        <begin position="172"/>
        <end position="281"/>
    </location>
</feature>
<dbReference type="RefSeq" id="WP_229157901.1">
    <property type="nucleotide sequence ID" value="NZ_JAJEWP010000001.1"/>
</dbReference>
<accession>A0ABS8G562</accession>
<comment type="caution">
    <text evidence="5">The sequence shown here is derived from an EMBL/GenBank/DDBJ whole genome shotgun (WGS) entry which is preliminary data.</text>
</comment>
<dbReference type="CDD" id="cd01449">
    <property type="entry name" value="TST_Repeat_2"/>
    <property type="match status" value="1"/>
</dbReference>
<feature type="domain" description="Rhodanese" evidence="4">
    <location>
        <begin position="76"/>
        <end position="131"/>
    </location>
</feature>
<dbReference type="SMART" id="SM00450">
    <property type="entry name" value="RHOD"/>
    <property type="match status" value="2"/>
</dbReference>
<dbReference type="PANTHER" id="PTHR11364">
    <property type="entry name" value="THIOSULFATE SULFERTANSFERASE"/>
    <property type="match status" value="1"/>
</dbReference>
<dbReference type="InterPro" id="IPR036873">
    <property type="entry name" value="Rhodanese-like_dom_sf"/>
</dbReference>
<keyword evidence="6" id="KW-1185">Reference proteome</keyword>
<dbReference type="SUPFAM" id="SSF52821">
    <property type="entry name" value="Rhodanese/Cell cycle control phosphatase"/>
    <property type="match status" value="2"/>
</dbReference>
<evidence type="ECO:0000313" key="6">
    <source>
        <dbReference type="Proteomes" id="UP001520878"/>
    </source>
</evidence>
<gene>
    <name evidence="5" type="ORF">LJ739_05685</name>
</gene>
<organism evidence="5 6">
    <name type="scientific">Fluctibacter halophilus</name>
    <dbReference type="NCBI Taxonomy" id="226011"/>
    <lineage>
        <taxon>Bacteria</taxon>
        <taxon>Pseudomonadati</taxon>
        <taxon>Pseudomonadota</taxon>
        <taxon>Gammaproteobacteria</taxon>
        <taxon>Alteromonadales</taxon>
        <taxon>Alteromonadaceae</taxon>
        <taxon>Fluctibacter</taxon>
    </lineage>
</organism>
<dbReference type="Gene3D" id="3.40.250.10">
    <property type="entry name" value="Rhodanese-like domain"/>
    <property type="match status" value="2"/>
</dbReference>
<evidence type="ECO:0000256" key="2">
    <source>
        <dbReference type="ARBA" id="ARBA00022737"/>
    </source>
</evidence>